<gene>
    <name evidence="1" type="ORF">DC363_12530</name>
</gene>
<protein>
    <submittedName>
        <fullName evidence="1">Uncharacterized protein</fullName>
    </submittedName>
</protein>
<evidence type="ECO:0000313" key="2">
    <source>
        <dbReference type="Proteomes" id="UP000244817"/>
    </source>
</evidence>
<dbReference type="AlphaFoldDB" id="A0A2T7FVH3"/>
<evidence type="ECO:0000313" key="1">
    <source>
        <dbReference type="EMBL" id="PVA06129.1"/>
    </source>
</evidence>
<organism evidence="1 2">
    <name type="scientific">Thalassorhabdomicrobium marinisediminis</name>
    <dbReference type="NCBI Taxonomy" id="2170577"/>
    <lineage>
        <taxon>Bacteria</taxon>
        <taxon>Pseudomonadati</taxon>
        <taxon>Pseudomonadota</taxon>
        <taxon>Alphaproteobacteria</taxon>
        <taxon>Rhodobacterales</taxon>
        <taxon>Paracoccaceae</taxon>
        <taxon>Thalassorhabdomicrobium</taxon>
    </lineage>
</organism>
<dbReference type="EMBL" id="QCYG01000007">
    <property type="protein sequence ID" value="PVA06129.1"/>
    <property type="molecule type" value="Genomic_DNA"/>
</dbReference>
<sequence length="198" mass="20855">MSICVLTGDIVGSTDLPAAQRRQVMAILEDTYGLIARDGAGFFDTYRGDGWQMAFDRPALALRLALFIRASLKEAADTFETRVAMATGDGIISSLDLQSAPFIASGRALDAMPRDVLFAHADGGALHGAALLADHISQGWTQAQARAIRPFLHPAATVTQKDVAEATGVTRQAIGQALEAAGYGPISKALSAIEEQAE</sequence>
<proteinExistence type="predicted"/>
<dbReference type="InterPro" id="IPR029787">
    <property type="entry name" value="Nucleotide_cyclase"/>
</dbReference>
<keyword evidence="2" id="KW-1185">Reference proteome</keyword>
<dbReference type="Proteomes" id="UP000244817">
    <property type="component" value="Unassembled WGS sequence"/>
</dbReference>
<name>A0A2T7FVH3_9RHOB</name>
<dbReference type="Gene3D" id="3.30.70.1230">
    <property type="entry name" value="Nucleotide cyclase"/>
    <property type="match status" value="1"/>
</dbReference>
<dbReference type="SUPFAM" id="SSF55073">
    <property type="entry name" value="Nucleotide cyclase"/>
    <property type="match status" value="1"/>
</dbReference>
<reference evidence="1 2" key="1">
    <citation type="submission" date="2018-04" db="EMBL/GenBank/DDBJ databases">
        <title>Pelagivirga bohaiensis gen. nov., sp. nov., a bacterium isolated from the Bohai Sea.</title>
        <authorList>
            <person name="Ji X."/>
        </authorList>
    </citation>
    <scope>NUCLEOTIDE SEQUENCE [LARGE SCALE GENOMIC DNA]</scope>
    <source>
        <strain evidence="1 2">BH-SD16</strain>
    </source>
</reference>
<dbReference type="OrthoDB" id="7210707at2"/>
<accession>A0A2T7FVH3</accession>
<comment type="caution">
    <text evidence="1">The sequence shown here is derived from an EMBL/GenBank/DDBJ whole genome shotgun (WGS) entry which is preliminary data.</text>
</comment>